<feature type="domain" description="Glycosyltransferase 2-like" evidence="1">
    <location>
        <begin position="1"/>
        <end position="49"/>
    </location>
</feature>
<dbReference type="EMBL" id="JASPKZ010001988">
    <property type="protein sequence ID" value="KAJ9596447.1"/>
    <property type="molecule type" value="Genomic_DNA"/>
</dbReference>
<dbReference type="AlphaFoldDB" id="A0AAD8ADN7"/>
<accession>A0AAD8ADN7</accession>
<keyword evidence="3" id="KW-1185">Reference proteome</keyword>
<evidence type="ECO:0000259" key="1">
    <source>
        <dbReference type="Pfam" id="PF00535"/>
    </source>
</evidence>
<dbReference type="Proteomes" id="UP001233999">
    <property type="component" value="Unassembled WGS sequence"/>
</dbReference>
<evidence type="ECO:0000313" key="2">
    <source>
        <dbReference type="EMBL" id="KAJ9596447.1"/>
    </source>
</evidence>
<gene>
    <name evidence="2" type="ORF">L9F63_012531</name>
</gene>
<proteinExistence type="predicted"/>
<dbReference type="Gene3D" id="3.90.550.10">
    <property type="entry name" value="Spore Coat Polysaccharide Biosynthesis Protein SpsA, Chain A"/>
    <property type="match status" value="1"/>
</dbReference>
<protein>
    <recommendedName>
        <fullName evidence="1">Glycosyltransferase 2-like domain-containing protein</fullName>
    </recommendedName>
</protein>
<comment type="caution">
    <text evidence="2">The sequence shown here is derived from an EMBL/GenBank/DDBJ whole genome shotgun (WGS) entry which is preliminary data.</text>
</comment>
<sequence>SVIIPIHNGEIWIEECFTSILQQSAVGQLSLEVSVYDDASNDSTWDVLQH</sequence>
<evidence type="ECO:0000313" key="3">
    <source>
        <dbReference type="Proteomes" id="UP001233999"/>
    </source>
</evidence>
<dbReference type="InterPro" id="IPR029044">
    <property type="entry name" value="Nucleotide-diphossugar_trans"/>
</dbReference>
<dbReference type="Pfam" id="PF00535">
    <property type="entry name" value="Glycos_transf_2"/>
    <property type="match status" value="1"/>
</dbReference>
<name>A0AAD8ADN7_DIPPU</name>
<dbReference type="SUPFAM" id="SSF53448">
    <property type="entry name" value="Nucleotide-diphospho-sugar transferases"/>
    <property type="match status" value="1"/>
</dbReference>
<reference evidence="2" key="2">
    <citation type="submission" date="2023-05" db="EMBL/GenBank/DDBJ databases">
        <authorList>
            <person name="Fouks B."/>
        </authorList>
    </citation>
    <scope>NUCLEOTIDE SEQUENCE</scope>
    <source>
        <strain evidence="2">Stay&amp;Tobe</strain>
        <tissue evidence="2">Testes</tissue>
    </source>
</reference>
<reference evidence="2" key="1">
    <citation type="journal article" date="2023" name="IScience">
        <title>Live-bearing cockroach genome reveals convergent evolutionary mechanisms linked to viviparity in insects and beyond.</title>
        <authorList>
            <person name="Fouks B."/>
            <person name="Harrison M.C."/>
            <person name="Mikhailova A.A."/>
            <person name="Marchal E."/>
            <person name="English S."/>
            <person name="Carruthers M."/>
            <person name="Jennings E.C."/>
            <person name="Chiamaka E.L."/>
            <person name="Frigard R.A."/>
            <person name="Pippel M."/>
            <person name="Attardo G.M."/>
            <person name="Benoit J.B."/>
            <person name="Bornberg-Bauer E."/>
            <person name="Tobe S.S."/>
        </authorList>
    </citation>
    <scope>NUCLEOTIDE SEQUENCE</scope>
    <source>
        <strain evidence="2">Stay&amp;Tobe</strain>
    </source>
</reference>
<feature type="non-terminal residue" evidence="2">
    <location>
        <position position="1"/>
    </location>
</feature>
<organism evidence="2 3">
    <name type="scientific">Diploptera punctata</name>
    <name type="common">Pacific beetle cockroach</name>
    <dbReference type="NCBI Taxonomy" id="6984"/>
    <lineage>
        <taxon>Eukaryota</taxon>
        <taxon>Metazoa</taxon>
        <taxon>Ecdysozoa</taxon>
        <taxon>Arthropoda</taxon>
        <taxon>Hexapoda</taxon>
        <taxon>Insecta</taxon>
        <taxon>Pterygota</taxon>
        <taxon>Neoptera</taxon>
        <taxon>Polyneoptera</taxon>
        <taxon>Dictyoptera</taxon>
        <taxon>Blattodea</taxon>
        <taxon>Blaberoidea</taxon>
        <taxon>Blaberidae</taxon>
        <taxon>Diplopterinae</taxon>
        <taxon>Diploptera</taxon>
    </lineage>
</organism>
<dbReference type="InterPro" id="IPR001173">
    <property type="entry name" value="Glyco_trans_2-like"/>
</dbReference>